<reference evidence="2 3" key="1">
    <citation type="journal article" date="2019" name="Int. J. Syst. Evol. Microbiol.">
        <title>The Global Catalogue of Microorganisms (GCM) 10K type strain sequencing project: providing services to taxonomists for standard genome sequencing and annotation.</title>
        <authorList>
            <consortium name="The Broad Institute Genomics Platform"/>
            <consortium name="The Broad Institute Genome Sequencing Center for Infectious Disease"/>
            <person name="Wu L."/>
            <person name="Ma J."/>
        </authorList>
    </citation>
    <scope>NUCLEOTIDE SEQUENCE [LARGE SCALE GENOMIC DNA]</scope>
    <source>
        <strain evidence="2 3">IBRC-M 10256</strain>
    </source>
</reference>
<dbReference type="AlphaFoldDB" id="A0ABD5NNJ7"/>
<dbReference type="EMBL" id="JBHSAQ010000006">
    <property type="protein sequence ID" value="MFC3958561.1"/>
    <property type="molecule type" value="Genomic_DNA"/>
</dbReference>
<protein>
    <submittedName>
        <fullName evidence="2">NAD-dependent epimerase/dehydratase family protein</fullName>
    </submittedName>
</protein>
<dbReference type="InterPro" id="IPR036291">
    <property type="entry name" value="NAD(P)-bd_dom_sf"/>
</dbReference>
<organism evidence="2 3">
    <name type="scientific">Halovivax cerinus</name>
    <dbReference type="NCBI Taxonomy" id="1487865"/>
    <lineage>
        <taxon>Archaea</taxon>
        <taxon>Methanobacteriati</taxon>
        <taxon>Methanobacteriota</taxon>
        <taxon>Stenosarchaea group</taxon>
        <taxon>Halobacteria</taxon>
        <taxon>Halobacteriales</taxon>
        <taxon>Natrialbaceae</taxon>
        <taxon>Halovivax</taxon>
    </lineage>
</organism>
<evidence type="ECO:0000259" key="1">
    <source>
        <dbReference type="Pfam" id="PF01370"/>
    </source>
</evidence>
<dbReference type="InterPro" id="IPR051783">
    <property type="entry name" value="NAD(P)-dependent_oxidoreduct"/>
</dbReference>
<dbReference type="SUPFAM" id="SSF51735">
    <property type="entry name" value="NAD(P)-binding Rossmann-fold domains"/>
    <property type="match status" value="1"/>
</dbReference>
<dbReference type="RefSeq" id="WP_256530902.1">
    <property type="nucleotide sequence ID" value="NZ_CP101824.1"/>
</dbReference>
<evidence type="ECO:0000313" key="2">
    <source>
        <dbReference type="EMBL" id="MFC3958561.1"/>
    </source>
</evidence>
<dbReference type="InterPro" id="IPR001509">
    <property type="entry name" value="Epimerase_deHydtase"/>
</dbReference>
<name>A0ABD5NNJ7_9EURY</name>
<dbReference type="PANTHER" id="PTHR48079:SF6">
    <property type="entry name" value="NAD(P)-BINDING DOMAIN-CONTAINING PROTEIN-RELATED"/>
    <property type="match status" value="1"/>
</dbReference>
<sequence>MHIFVAGATGVLGRRLVAELEDRGHNVVGLVRDDAGAEAVRSRGGTPVVGDVLDRPSLVEAVGPDIDAIVHAATAIPTDAKPSAADWKRNDRIRIDGTEHLLAAAREAEVGQFVAQSIVWVARQPDGSAFDETATPNPDRTTASALEAEELVEAATAGTGMDGCVLRGGWFYAPDAAHTRQFGERLLAGRMPVVGSGLLGRRDATLSVVHVDDAAAAYASAIEHRLSGVYHVVDEEPVTLAAFLRTLADELGASAPRRVPGWLARLAVGRDTVRLLTNSMPTNAARFRAETGWKPVYSTYEAGIERVVERWRETGAIERVDGRYVWRGEV</sequence>
<keyword evidence="3" id="KW-1185">Reference proteome</keyword>
<gene>
    <name evidence="2" type="ORF">ACFOUR_09300</name>
</gene>
<feature type="domain" description="NAD-dependent epimerase/dehydratase" evidence="1">
    <location>
        <begin position="3"/>
        <end position="225"/>
    </location>
</feature>
<dbReference type="Proteomes" id="UP001595846">
    <property type="component" value="Unassembled WGS sequence"/>
</dbReference>
<dbReference type="Gene3D" id="3.40.50.720">
    <property type="entry name" value="NAD(P)-binding Rossmann-like Domain"/>
    <property type="match status" value="1"/>
</dbReference>
<proteinExistence type="predicted"/>
<accession>A0ABD5NNJ7</accession>
<dbReference type="PANTHER" id="PTHR48079">
    <property type="entry name" value="PROTEIN YEEZ"/>
    <property type="match status" value="1"/>
</dbReference>
<evidence type="ECO:0000313" key="3">
    <source>
        <dbReference type="Proteomes" id="UP001595846"/>
    </source>
</evidence>
<comment type="caution">
    <text evidence="2">The sequence shown here is derived from an EMBL/GenBank/DDBJ whole genome shotgun (WGS) entry which is preliminary data.</text>
</comment>
<dbReference type="Pfam" id="PF01370">
    <property type="entry name" value="Epimerase"/>
    <property type="match status" value="1"/>
</dbReference>
<dbReference type="GeneID" id="73903610"/>